<dbReference type="Gene3D" id="3.90.180.10">
    <property type="entry name" value="Medium-chain alcohol dehydrogenases, catalytic domain"/>
    <property type="match status" value="1"/>
</dbReference>
<keyword evidence="2" id="KW-1185">Reference proteome</keyword>
<dbReference type="Proteomes" id="UP000236333">
    <property type="component" value="Unassembled WGS sequence"/>
</dbReference>
<comment type="caution">
    <text evidence="1">The sequence shown here is derived from an EMBL/GenBank/DDBJ whole genome shotgun (WGS) entry which is preliminary data.</text>
</comment>
<dbReference type="AlphaFoldDB" id="A0A2J8AE54"/>
<evidence type="ECO:0000313" key="1">
    <source>
        <dbReference type="EMBL" id="PNH10794.1"/>
    </source>
</evidence>
<sequence>MKGQGPLETVGLGVYGNKDFGWEGTTTWAAAQGPTGRAAVLDKVVELYRSGVLQPPVVQAFPLGRWRDAFETLSTPHRGRKVVLDCQVEDGVEA</sequence>
<organism evidence="1 2">
    <name type="scientific">Tetrabaena socialis</name>
    <dbReference type="NCBI Taxonomy" id="47790"/>
    <lineage>
        <taxon>Eukaryota</taxon>
        <taxon>Viridiplantae</taxon>
        <taxon>Chlorophyta</taxon>
        <taxon>core chlorophytes</taxon>
        <taxon>Chlorophyceae</taxon>
        <taxon>CS clade</taxon>
        <taxon>Chlamydomonadales</taxon>
        <taxon>Tetrabaenaceae</taxon>
        <taxon>Tetrabaena</taxon>
    </lineage>
</organism>
<protein>
    <submittedName>
        <fullName evidence="1">Uncharacterized protein</fullName>
    </submittedName>
</protein>
<evidence type="ECO:0000313" key="2">
    <source>
        <dbReference type="Proteomes" id="UP000236333"/>
    </source>
</evidence>
<gene>
    <name evidence="1" type="ORF">TSOC_002451</name>
</gene>
<dbReference type="EMBL" id="PGGS01000046">
    <property type="protein sequence ID" value="PNH10794.1"/>
    <property type="molecule type" value="Genomic_DNA"/>
</dbReference>
<name>A0A2J8AE54_9CHLO</name>
<accession>A0A2J8AE54</accession>
<reference evidence="1 2" key="1">
    <citation type="journal article" date="2017" name="Mol. Biol. Evol.">
        <title>The 4-celled Tetrabaena socialis nuclear genome reveals the essential components for genetic control of cell number at the origin of multicellularity in the volvocine lineage.</title>
        <authorList>
            <person name="Featherston J."/>
            <person name="Arakaki Y."/>
            <person name="Hanschen E.R."/>
            <person name="Ferris P.J."/>
            <person name="Michod R.E."/>
            <person name="Olson B.J.S.C."/>
            <person name="Nozaki H."/>
            <person name="Durand P.M."/>
        </authorList>
    </citation>
    <scope>NUCLEOTIDE SEQUENCE [LARGE SCALE GENOMIC DNA]</scope>
    <source>
        <strain evidence="1 2">NIES-571</strain>
    </source>
</reference>
<proteinExistence type="predicted"/>